<evidence type="ECO:0000256" key="9">
    <source>
        <dbReference type="PROSITE-ProRule" id="PRU00169"/>
    </source>
</evidence>
<protein>
    <recommendedName>
        <fullName evidence="2">histidine kinase</fullName>
        <ecNumber evidence="2">2.7.13.3</ecNumber>
    </recommendedName>
</protein>
<sequence>MQTEMNGQQTQKNGAATMIEPIRILLVDDQTENLLALEAVLGDQQYLLVKANSGEAALRCLLSDDFAVIVLDVQMPGMDGFETAQWIKSRERTKDIPIIFVTAAYGERDQSFTAYSVGAIDYMVKPVIPHVLRSKIAGFVHIYLTQLKLQQQTALLNERNEELELAKEAAEQAVRAKSEFLAVMSHEIRTPLNGVLAMADLLMDTELSTEQLELAETIRKSGASLLAILNDILDLSKIESGKMEKSEELFHLRSSLQEVFDLFQLDGRKKSFDMAFEVDPQLPEYLIGDEARLKQILMNLIGNAVKFTKEGGVYLSVAVLKTYDEEIELEFCVRDTGVGIPEGKRNELFRPFSQLDSSTTRKYGGTGLGLAICKNLAELLGGTIRLDPDYTNGALFIFTVRAKVGGVDNLTG</sequence>
<dbReference type="Pfam" id="PF00072">
    <property type="entry name" value="Response_reg"/>
    <property type="match status" value="1"/>
</dbReference>
<dbReference type="PROSITE" id="PS50110">
    <property type="entry name" value="RESPONSE_REGULATORY"/>
    <property type="match status" value="1"/>
</dbReference>
<evidence type="ECO:0000313" key="14">
    <source>
        <dbReference type="Proteomes" id="UP001652445"/>
    </source>
</evidence>
<feature type="domain" description="Response regulatory" evidence="12">
    <location>
        <begin position="23"/>
        <end position="140"/>
    </location>
</feature>
<dbReference type="SUPFAM" id="SSF55874">
    <property type="entry name" value="ATPase domain of HSP90 chaperone/DNA topoisomerase II/histidine kinase"/>
    <property type="match status" value="1"/>
</dbReference>
<dbReference type="EC" id="2.7.13.3" evidence="2"/>
<dbReference type="GO" id="GO:0005524">
    <property type="term" value="F:ATP binding"/>
    <property type="evidence" value="ECO:0007669"/>
    <property type="project" value="UniProtKB-KW"/>
</dbReference>
<comment type="caution">
    <text evidence="13">The sequence shown here is derived from an EMBL/GenBank/DDBJ whole genome shotgun (WGS) entry which is preliminary data.</text>
</comment>
<feature type="domain" description="Histidine kinase" evidence="11">
    <location>
        <begin position="183"/>
        <end position="404"/>
    </location>
</feature>
<dbReference type="InterPro" id="IPR003661">
    <property type="entry name" value="HisK_dim/P_dom"/>
</dbReference>
<dbReference type="InterPro" id="IPR004358">
    <property type="entry name" value="Sig_transdc_His_kin-like_C"/>
</dbReference>
<keyword evidence="7 13" id="KW-0067">ATP-binding</keyword>
<keyword evidence="5" id="KW-0547">Nucleotide-binding</keyword>
<keyword evidence="4" id="KW-0808">Transferase</keyword>
<evidence type="ECO:0000256" key="2">
    <source>
        <dbReference type="ARBA" id="ARBA00012438"/>
    </source>
</evidence>
<feature type="modified residue" description="4-aspartylphosphate" evidence="9">
    <location>
        <position position="72"/>
    </location>
</feature>
<dbReference type="Pfam" id="PF00512">
    <property type="entry name" value="HisKA"/>
    <property type="match status" value="1"/>
</dbReference>
<evidence type="ECO:0000256" key="4">
    <source>
        <dbReference type="ARBA" id="ARBA00022679"/>
    </source>
</evidence>
<dbReference type="InterPro" id="IPR036890">
    <property type="entry name" value="HATPase_C_sf"/>
</dbReference>
<accession>A0ABT2UQJ4</accession>
<evidence type="ECO:0000256" key="6">
    <source>
        <dbReference type="ARBA" id="ARBA00022777"/>
    </source>
</evidence>
<comment type="catalytic activity">
    <reaction evidence="1">
        <text>ATP + protein L-histidine = ADP + protein N-phospho-L-histidine.</text>
        <dbReference type="EC" id="2.7.13.3"/>
    </reaction>
</comment>
<keyword evidence="14" id="KW-1185">Reference proteome</keyword>
<dbReference type="CDD" id="cd16922">
    <property type="entry name" value="HATPase_EvgS-ArcB-TorS-like"/>
    <property type="match status" value="1"/>
</dbReference>
<dbReference type="InterPro" id="IPR011006">
    <property type="entry name" value="CheY-like_superfamily"/>
</dbReference>
<feature type="coiled-coil region" evidence="10">
    <location>
        <begin position="146"/>
        <end position="179"/>
    </location>
</feature>
<keyword evidence="6" id="KW-0418">Kinase</keyword>
<keyword evidence="10" id="KW-0175">Coiled coil</keyword>
<dbReference type="PANTHER" id="PTHR45339:SF1">
    <property type="entry name" value="HYBRID SIGNAL TRANSDUCTION HISTIDINE KINASE J"/>
    <property type="match status" value="1"/>
</dbReference>
<organism evidence="13 14">
    <name type="scientific">Paenibacillus baimaensis</name>
    <dbReference type="NCBI Taxonomy" id="2982185"/>
    <lineage>
        <taxon>Bacteria</taxon>
        <taxon>Bacillati</taxon>
        <taxon>Bacillota</taxon>
        <taxon>Bacilli</taxon>
        <taxon>Bacillales</taxon>
        <taxon>Paenibacillaceae</taxon>
        <taxon>Paenibacillus</taxon>
    </lineage>
</organism>
<dbReference type="RefSeq" id="WP_262687752.1">
    <property type="nucleotide sequence ID" value="NZ_JAOQIO010000110.1"/>
</dbReference>
<evidence type="ECO:0000256" key="10">
    <source>
        <dbReference type="SAM" id="Coils"/>
    </source>
</evidence>
<keyword evidence="3 9" id="KW-0597">Phosphoprotein</keyword>
<reference evidence="13 14" key="1">
    <citation type="submission" date="2022-09" db="EMBL/GenBank/DDBJ databases">
        <authorList>
            <person name="Han X.L."/>
            <person name="Wang Q."/>
            <person name="Lu T."/>
        </authorList>
    </citation>
    <scope>NUCLEOTIDE SEQUENCE [LARGE SCALE GENOMIC DNA]</scope>
    <source>
        <strain evidence="13 14">WQ 127069</strain>
    </source>
</reference>
<evidence type="ECO:0000256" key="1">
    <source>
        <dbReference type="ARBA" id="ARBA00000085"/>
    </source>
</evidence>
<proteinExistence type="predicted"/>
<evidence type="ECO:0000256" key="5">
    <source>
        <dbReference type="ARBA" id="ARBA00022741"/>
    </source>
</evidence>
<dbReference type="PANTHER" id="PTHR45339">
    <property type="entry name" value="HYBRID SIGNAL TRANSDUCTION HISTIDINE KINASE J"/>
    <property type="match status" value="1"/>
</dbReference>
<evidence type="ECO:0000313" key="13">
    <source>
        <dbReference type="EMBL" id="MCU6796930.1"/>
    </source>
</evidence>
<dbReference type="InterPro" id="IPR005467">
    <property type="entry name" value="His_kinase_dom"/>
</dbReference>
<evidence type="ECO:0000256" key="3">
    <source>
        <dbReference type="ARBA" id="ARBA00022553"/>
    </source>
</evidence>
<evidence type="ECO:0000256" key="8">
    <source>
        <dbReference type="ARBA" id="ARBA00023012"/>
    </source>
</evidence>
<dbReference type="Gene3D" id="3.30.565.10">
    <property type="entry name" value="Histidine kinase-like ATPase, C-terminal domain"/>
    <property type="match status" value="1"/>
</dbReference>
<dbReference type="Proteomes" id="UP001652445">
    <property type="component" value="Unassembled WGS sequence"/>
</dbReference>
<dbReference type="Gene3D" id="3.40.50.2300">
    <property type="match status" value="1"/>
</dbReference>
<dbReference type="SMART" id="SM00448">
    <property type="entry name" value="REC"/>
    <property type="match status" value="1"/>
</dbReference>
<dbReference type="SMART" id="SM00387">
    <property type="entry name" value="HATPase_c"/>
    <property type="match status" value="1"/>
</dbReference>
<dbReference type="PRINTS" id="PR00344">
    <property type="entry name" value="BCTRLSENSOR"/>
</dbReference>
<evidence type="ECO:0000259" key="11">
    <source>
        <dbReference type="PROSITE" id="PS50109"/>
    </source>
</evidence>
<keyword evidence="8" id="KW-0902">Two-component regulatory system</keyword>
<dbReference type="CDD" id="cd00082">
    <property type="entry name" value="HisKA"/>
    <property type="match status" value="1"/>
</dbReference>
<dbReference type="PROSITE" id="PS50109">
    <property type="entry name" value="HIS_KIN"/>
    <property type="match status" value="1"/>
</dbReference>
<evidence type="ECO:0000256" key="7">
    <source>
        <dbReference type="ARBA" id="ARBA00022840"/>
    </source>
</evidence>
<evidence type="ECO:0000259" key="12">
    <source>
        <dbReference type="PROSITE" id="PS50110"/>
    </source>
</evidence>
<dbReference type="EMBL" id="JAOQIO010000110">
    <property type="protein sequence ID" value="MCU6796930.1"/>
    <property type="molecule type" value="Genomic_DNA"/>
</dbReference>
<name>A0ABT2UQJ4_9BACL</name>
<dbReference type="SMART" id="SM00388">
    <property type="entry name" value="HisKA"/>
    <property type="match status" value="1"/>
</dbReference>
<gene>
    <name evidence="13" type="ORF">OB236_32865</name>
</gene>
<dbReference type="Gene3D" id="1.10.287.130">
    <property type="match status" value="1"/>
</dbReference>
<dbReference type="Pfam" id="PF02518">
    <property type="entry name" value="HATPase_c"/>
    <property type="match status" value="1"/>
</dbReference>
<dbReference type="SUPFAM" id="SSF52172">
    <property type="entry name" value="CheY-like"/>
    <property type="match status" value="1"/>
</dbReference>
<dbReference type="InterPro" id="IPR003594">
    <property type="entry name" value="HATPase_dom"/>
</dbReference>
<dbReference type="InterPro" id="IPR001789">
    <property type="entry name" value="Sig_transdc_resp-reg_receiver"/>
</dbReference>